<dbReference type="GO" id="GO:0008270">
    <property type="term" value="F:zinc ion binding"/>
    <property type="evidence" value="ECO:0007669"/>
    <property type="project" value="UniProtKB-KW"/>
</dbReference>
<dbReference type="Proteomes" id="UP000007879">
    <property type="component" value="Unassembled WGS sequence"/>
</dbReference>
<evidence type="ECO:0000256" key="20">
    <source>
        <dbReference type="SAM" id="MobiDB-lite"/>
    </source>
</evidence>
<dbReference type="Pfam" id="PF00817">
    <property type="entry name" value="IMS"/>
    <property type="match status" value="1"/>
</dbReference>
<gene>
    <name evidence="22" type="primary">100633980</name>
</gene>
<dbReference type="KEGG" id="aqu:100633980"/>
<evidence type="ECO:0000256" key="2">
    <source>
        <dbReference type="ARBA" id="ARBA00004123"/>
    </source>
</evidence>
<keyword evidence="12" id="KW-0863">Zinc-finger</keyword>
<dbReference type="SMART" id="SM00734">
    <property type="entry name" value="ZnF_Rad18"/>
    <property type="match status" value="1"/>
</dbReference>
<dbReference type="Gene3D" id="3.30.160.60">
    <property type="entry name" value="Classic Zinc Finger"/>
    <property type="match status" value="1"/>
</dbReference>
<keyword evidence="13" id="KW-0862">Zinc</keyword>
<keyword evidence="15" id="KW-0239">DNA-directed DNA polymerase</keyword>
<comment type="cofactor">
    <cofactor evidence="1">
        <name>Mg(2+)</name>
        <dbReference type="ChEBI" id="CHEBI:18420"/>
    </cofactor>
</comment>
<dbReference type="Gene3D" id="3.40.1170.60">
    <property type="match status" value="1"/>
</dbReference>
<evidence type="ECO:0000256" key="14">
    <source>
        <dbReference type="ARBA" id="ARBA00022842"/>
    </source>
</evidence>
<dbReference type="SUPFAM" id="SSF100879">
    <property type="entry name" value="Lesion bypass DNA polymerase (Y-family), little finger domain"/>
    <property type="match status" value="1"/>
</dbReference>
<proteinExistence type="inferred from homology"/>
<dbReference type="PANTHER" id="PTHR11076">
    <property type="entry name" value="DNA REPAIR POLYMERASE UMUC / TRANSFERASE FAMILY MEMBER"/>
    <property type="match status" value="1"/>
</dbReference>
<keyword evidence="18" id="KW-0539">Nucleus</keyword>
<dbReference type="Pfam" id="PF11799">
    <property type="entry name" value="IMS_C"/>
    <property type="match status" value="1"/>
</dbReference>
<evidence type="ECO:0000256" key="7">
    <source>
        <dbReference type="ARBA" id="ARBA00022679"/>
    </source>
</evidence>
<dbReference type="PROSITE" id="PS50173">
    <property type="entry name" value="UMUC"/>
    <property type="match status" value="1"/>
</dbReference>
<keyword evidence="23" id="KW-1185">Reference proteome</keyword>
<dbReference type="InParanoid" id="A0A1X7UM28"/>
<feature type="compositionally biased region" description="Basic and acidic residues" evidence="20">
    <location>
        <begin position="587"/>
        <end position="621"/>
    </location>
</feature>
<dbReference type="Gene3D" id="3.30.1490.100">
    <property type="entry name" value="DNA polymerase, Y-family, little finger domain"/>
    <property type="match status" value="1"/>
</dbReference>
<dbReference type="SUPFAM" id="SSF56672">
    <property type="entry name" value="DNA/RNA polymerases"/>
    <property type="match status" value="1"/>
</dbReference>
<dbReference type="FunFam" id="3.40.1170.60:FF:000002">
    <property type="entry name" value="Polymerase (DNA directed) kappa"/>
    <property type="match status" value="1"/>
</dbReference>
<evidence type="ECO:0000256" key="3">
    <source>
        <dbReference type="ARBA" id="ARBA00010945"/>
    </source>
</evidence>
<keyword evidence="16" id="KW-0238">DNA-binding</keyword>
<evidence type="ECO:0000256" key="13">
    <source>
        <dbReference type="ARBA" id="ARBA00022833"/>
    </source>
</evidence>
<dbReference type="GO" id="GO:0003887">
    <property type="term" value="F:DNA-directed DNA polymerase activity"/>
    <property type="evidence" value="ECO:0007669"/>
    <property type="project" value="UniProtKB-KW"/>
</dbReference>
<dbReference type="AlphaFoldDB" id="A0A1X7UM28"/>
<dbReference type="InterPro" id="IPR043128">
    <property type="entry name" value="Rev_trsase/Diguanyl_cyclase"/>
</dbReference>
<evidence type="ECO:0000256" key="16">
    <source>
        <dbReference type="ARBA" id="ARBA00023125"/>
    </source>
</evidence>
<dbReference type="STRING" id="400682.A0A1X7UM28"/>
<dbReference type="Gene3D" id="3.30.70.270">
    <property type="match status" value="1"/>
</dbReference>
<dbReference type="EC" id="2.7.7.7" evidence="4"/>
<evidence type="ECO:0000256" key="9">
    <source>
        <dbReference type="ARBA" id="ARBA00022705"/>
    </source>
</evidence>
<evidence type="ECO:0000313" key="23">
    <source>
        <dbReference type="Proteomes" id="UP000007879"/>
    </source>
</evidence>
<dbReference type="GO" id="GO:0003684">
    <property type="term" value="F:damaged DNA binding"/>
    <property type="evidence" value="ECO:0007669"/>
    <property type="project" value="InterPro"/>
</dbReference>
<dbReference type="InterPro" id="IPR036775">
    <property type="entry name" value="DNA_pol_Y-fam_lit_finger_sf"/>
</dbReference>
<accession>A0A1X7UM28</accession>
<name>A0A1X7UM28_AMPQE</name>
<dbReference type="Gene3D" id="1.10.150.810">
    <property type="match status" value="1"/>
</dbReference>
<dbReference type="InterPro" id="IPR022880">
    <property type="entry name" value="DNApol_IV"/>
</dbReference>
<dbReference type="Pfam" id="PF11798">
    <property type="entry name" value="IMS_HHH"/>
    <property type="match status" value="1"/>
</dbReference>
<protein>
    <recommendedName>
        <fullName evidence="5">DNA polymerase kappa</fullName>
        <ecNumber evidence="4">2.7.7.7</ecNumber>
    </recommendedName>
</protein>
<evidence type="ECO:0000256" key="17">
    <source>
        <dbReference type="ARBA" id="ARBA00023204"/>
    </source>
</evidence>
<organism evidence="22">
    <name type="scientific">Amphimedon queenslandica</name>
    <name type="common">Sponge</name>
    <dbReference type="NCBI Taxonomy" id="400682"/>
    <lineage>
        <taxon>Eukaryota</taxon>
        <taxon>Metazoa</taxon>
        <taxon>Porifera</taxon>
        <taxon>Demospongiae</taxon>
        <taxon>Heteroscleromorpha</taxon>
        <taxon>Haplosclerida</taxon>
        <taxon>Niphatidae</taxon>
        <taxon>Amphimedon</taxon>
    </lineage>
</organism>
<dbReference type="FunFam" id="3.30.1490.100:FF:000004">
    <property type="entry name" value="DNA polymerase IV"/>
    <property type="match status" value="1"/>
</dbReference>
<dbReference type="GO" id="GO:0006281">
    <property type="term" value="P:DNA repair"/>
    <property type="evidence" value="ECO:0007669"/>
    <property type="project" value="UniProtKB-KW"/>
</dbReference>
<evidence type="ECO:0000256" key="12">
    <source>
        <dbReference type="ARBA" id="ARBA00022771"/>
    </source>
</evidence>
<dbReference type="GO" id="GO:0006260">
    <property type="term" value="P:DNA replication"/>
    <property type="evidence" value="ECO:0007669"/>
    <property type="project" value="UniProtKB-KW"/>
</dbReference>
<evidence type="ECO:0000313" key="22">
    <source>
        <dbReference type="EnsemblMetazoa" id="Aqu2.1.29040_001"/>
    </source>
</evidence>
<dbReference type="InterPro" id="IPR043502">
    <property type="entry name" value="DNA/RNA_pol_sf"/>
</dbReference>
<dbReference type="InterPro" id="IPR006642">
    <property type="entry name" value="Rad18_UBZ4"/>
</dbReference>
<keyword evidence="6" id="KW-0515">Mutator protein</keyword>
<feature type="region of interest" description="Disordered" evidence="20">
    <location>
        <begin position="703"/>
        <end position="742"/>
    </location>
</feature>
<dbReference type="CDD" id="cd03586">
    <property type="entry name" value="PolY_Pol_IV_kappa"/>
    <property type="match status" value="1"/>
</dbReference>
<keyword evidence="17" id="KW-0234">DNA repair</keyword>
<evidence type="ECO:0000256" key="18">
    <source>
        <dbReference type="ARBA" id="ARBA00023242"/>
    </source>
</evidence>
<keyword evidence="8" id="KW-0548">Nucleotidyltransferase</keyword>
<keyword evidence="11" id="KW-0227">DNA damage</keyword>
<comment type="catalytic activity">
    <reaction evidence="19">
        <text>DNA(n) + a 2'-deoxyribonucleoside 5'-triphosphate = DNA(n+1) + diphosphate</text>
        <dbReference type="Rhea" id="RHEA:22508"/>
        <dbReference type="Rhea" id="RHEA-COMP:17339"/>
        <dbReference type="Rhea" id="RHEA-COMP:17340"/>
        <dbReference type="ChEBI" id="CHEBI:33019"/>
        <dbReference type="ChEBI" id="CHEBI:61560"/>
        <dbReference type="ChEBI" id="CHEBI:173112"/>
        <dbReference type="EC" id="2.7.7.7"/>
    </reaction>
</comment>
<sequence length="751" mass="83455">MAAAKPSNQMDFTSPGSNAESPGPMEQLQSSPPLSRIGLNTNKAGMEGLDKTKIDQIIIQASKGSKYYENELQKERKVKEKIDTMLKELKQLSPSAIETSVAASDNDIATIELRRDLNHIIVHVDMDAFYAAVEMRDDPSLLNVPMAVGGQSMLSTSNYLARRYGVRAAMPGFIAKKLCPQLVIVKSHFSKYQEVSQTVREILSNYDPLFSSVGLDEAYLDITEYVTELMRGKEEQVPVEEENRVTQSFGDSSVENAESLKHSLVHQTDTKLIQIDPESSQETDAKLLQIDDPESYSTDMKSQHGSNESLNDTDSHQIDDLICDSDQCLPNSYWECAEKVVSEIRERIHLTTQLTASAGIASNKMLAKIASDMNKPNGQYMIPPSREKILEFIRKLPIRKVSGIGKVTEKMLNALGIVTGADIYDKRGLLRLMFSKCSYDYFMNICLGIGSCTVHSEWERKSISTERTFPDIWKPSELFQKCHKLCYSLTEEVEESNIKGKTVTLKLKTSAFEVKQRSMTFPNPISSFADIHKAARILLETEMKNNSQLKLRLMGVRLSSLEGTSKSPSKKRSTSAAATVSLDRFFSPEEKESSTMESKRVKMSEEVQRNSEDGFETKMSEEVEGSLEDGFETSSIEMKTCLKCPICNKDVPGDNAALNLHVDECLNQSAIEEMSIDPVDVSSCSSTGNKSFELLQQPSISKTTSKLATPLSRSTIKKSQRTGKQNSKGGSTRKGKAAVSTPVKSLKSFFV</sequence>
<evidence type="ECO:0000256" key="10">
    <source>
        <dbReference type="ARBA" id="ARBA00022723"/>
    </source>
</evidence>
<feature type="region of interest" description="Disordered" evidence="20">
    <location>
        <begin position="587"/>
        <end position="628"/>
    </location>
</feature>
<keyword evidence="7" id="KW-0808">Transferase</keyword>
<dbReference type="InterPro" id="IPR017961">
    <property type="entry name" value="DNA_pol_Y-fam_little_finger"/>
</dbReference>
<dbReference type="HAMAP" id="MF_01113">
    <property type="entry name" value="DNApol_IV"/>
    <property type="match status" value="1"/>
</dbReference>
<dbReference type="eggNOG" id="KOG2094">
    <property type="taxonomic scope" value="Eukaryota"/>
</dbReference>
<dbReference type="GO" id="GO:0042276">
    <property type="term" value="P:error-prone translesion synthesis"/>
    <property type="evidence" value="ECO:0007669"/>
    <property type="project" value="TreeGrafter"/>
</dbReference>
<evidence type="ECO:0000256" key="1">
    <source>
        <dbReference type="ARBA" id="ARBA00001946"/>
    </source>
</evidence>
<keyword evidence="9" id="KW-0235">DNA replication</keyword>
<dbReference type="Gene3D" id="1.10.150.20">
    <property type="entry name" value="5' to 3' exonuclease, C-terminal subdomain"/>
    <property type="match status" value="1"/>
</dbReference>
<evidence type="ECO:0000256" key="8">
    <source>
        <dbReference type="ARBA" id="ARBA00022695"/>
    </source>
</evidence>
<comment type="similarity">
    <text evidence="3">Belongs to the DNA polymerase type-Y family.</text>
</comment>
<feature type="compositionally biased region" description="Polar residues" evidence="20">
    <location>
        <begin position="27"/>
        <end position="42"/>
    </location>
</feature>
<comment type="subcellular location">
    <subcellularLocation>
        <location evidence="2">Nucleus</location>
    </subcellularLocation>
</comment>
<dbReference type="FunFam" id="1.10.150.810:FF:000003">
    <property type="entry name" value="DNA polymerase kappa subunit"/>
    <property type="match status" value="1"/>
</dbReference>
<evidence type="ECO:0000256" key="15">
    <source>
        <dbReference type="ARBA" id="ARBA00022932"/>
    </source>
</evidence>
<dbReference type="InterPro" id="IPR001126">
    <property type="entry name" value="UmuC"/>
</dbReference>
<dbReference type="InterPro" id="IPR024728">
    <property type="entry name" value="PolY_HhH_motif"/>
</dbReference>
<dbReference type="OrthoDB" id="1747274at2759"/>
<keyword evidence="14" id="KW-0460">Magnesium</keyword>
<reference evidence="23" key="1">
    <citation type="journal article" date="2010" name="Nature">
        <title>The Amphimedon queenslandica genome and the evolution of animal complexity.</title>
        <authorList>
            <person name="Srivastava M."/>
            <person name="Simakov O."/>
            <person name="Chapman J."/>
            <person name="Fahey B."/>
            <person name="Gauthier M.E."/>
            <person name="Mitros T."/>
            <person name="Richards G.S."/>
            <person name="Conaco C."/>
            <person name="Dacre M."/>
            <person name="Hellsten U."/>
            <person name="Larroux C."/>
            <person name="Putnam N.H."/>
            <person name="Stanke M."/>
            <person name="Adamska M."/>
            <person name="Darling A."/>
            <person name="Degnan S.M."/>
            <person name="Oakley T.H."/>
            <person name="Plachetzki D.C."/>
            <person name="Zhai Y."/>
            <person name="Adamski M."/>
            <person name="Calcino A."/>
            <person name="Cummins S.F."/>
            <person name="Goodstein D.M."/>
            <person name="Harris C."/>
            <person name="Jackson D.J."/>
            <person name="Leys S.P."/>
            <person name="Shu S."/>
            <person name="Woodcroft B.J."/>
            <person name="Vervoort M."/>
            <person name="Kosik K.S."/>
            <person name="Manning G."/>
            <person name="Degnan B.M."/>
            <person name="Rokhsar D.S."/>
        </authorList>
    </citation>
    <scope>NUCLEOTIDE SEQUENCE [LARGE SCALE GENOMIC DNA]</scope>
</reference>
<keyword evidence="10" id="KW-0479">Metal-binding</keyword>
<evidence type="ECO:0000256" key="5">
    <source>
        <dbReference type="ARBA" id="ARBA00016178"/>
    </source>
</evidence>
<dbReference type="FunFam" id="1.10.150.810:FF:000001">
    <property type="entry name" value="DNA polymerase kappa"/>
    <property type="match status" value="1"/>
</dbReference>
<evidence type="ECO:0000256" key="4">
    <source>
        <dbReference type="ARBA" id="ARBA00012417"/>
    </source>
</evidence>
<dbReference type="InterPro" id="IPR050116">
    <property type="entry name" value="DNA_polymerase-Y"/>
</dbReference>
<feature type="compositionally biased region" description="Polar residues" evidence="20">
    <location>
        <begin position="1"/>
        <end position="20"/>
    </location>
</feature>
<dbReference type="EnsemblMetazoa" id="Aqu2.1.29040_001">
    <property type="protein sequence ID" value="Aqu2.1.29040_001"/>
    <property type="gene ID" value="Aqu2.1.29040"/>
</dbReference>
<evidence type="ECO:0000259" key="21">
    <source>
        <dbReference type="PROSITE" id="PS50173"/>
    </source>
</evidence>
<evidence type="ECO:0000256" key="11">
    <source>
        <dbReference type="ARBA" id="ARBA00022763"/>
    </source>
</evidence>
<evidence type="ECO:0000256" key="6">
    <source>
        <dbReference type="ARBA" id="ARBA00022457"/>
    </source>
</evidence>
<dbReference type="PANTHER" id="PTHR11076:SF33">
    <property type="entry name" value="DNA POLYMERASE KAPPA"/>
    <property type="match status" value="1"/>
</dbReference>
<reference evidence="22" key="2">
    <citation type="submission" date="2017-05" db="UniProtKB">
        <authorList>
            <consortium name="EnsemblMetazoa"/>
        </authorList>
    </citation>
    <scope>IDENTIFICATION</scope>
</reference>
<feature type="region of interest" description="Disordered" evidence="20">
    <location>
        <begin position="1"/>
        <end position="42"/>
    </location>
</feature>
<feature type="compositionally biased region" description="Polar residues" evidence="20">
    <location>
        <begin position="703"/>
        <end position="714"/>
    </location>
</feature>
<evidence type="ECO:0000256" key="19">
    <source>
        <dbReference type="ARBA" id="ARBA00049244"/>
    </source>
</evidence>
<feature type="domain" description="UmuC" evidence="21">
    <location>
        <begin position="121"/>
        <end position="405"/>
    </location>
</feature>
<dbReference type="EnsemblMetazoa" id="XM_011406232.2">
    <property type="protein sequence ID" value="XP_011404534.2"/>
    <property type="gene ID" value="LOC100633980"/>
</dbReference>
<dbReference type="GO" id="GO:0005634">
    <property type="term" value="C:nucleus"/>
    <property type="evidence" value="ECO:0007669"/>
    <property type="project" value="UniProtKB-SubCell"/>
</dbReference>